<reference evidence="2 3" key="1">
    <citation type="submission" date="2020-02" db="EMBL/GenBank/DDBJ databases">
        <authorList>
            <person name="Khan S.A."/>
            <person name="Jeon C.O."/>
            <person name="Chun B.H."/>
        </authorList>
    </citation>
    <scope>NUCLEOTIDE SEQUENCE [LARGE SCALE GENOMIC DNA]</scope>
    <source>
        <strain evidence="2 3">H239</strain>
    </source>
</reference>
<comment type="caution">
    <text evidence="2">The sequence shown here is derived from an EMBL/GenBank/DDBJ whole genome shotgun (WGS) entry which is preliminary data.</text>
</comment>
<dbReference type="Proteomes" id="UP000474802">
    <property type="component" value="Unassembled WGS sequence"/>
</dbReference>
<evidence type="ECO:0000313" key="3">
    <source>
        <dbReference type="Proteomes" id="UP000474802"/>
    </source>
</evidence>
<evidence type="ECO:0008006" key="4">
    <source>
        <dbReference type="Google" id="ProtNLM"/>
    </source>
</evidence>
<feature type="chain" id="PRO_5026948997" description="DUF3298 domain-containing protein" evidence="1">
    <location>
        <begin position="18"/>
        <end position="421"/>
    </location>
</feature>
<proteinExistence type="predicted"/>
<keyword evidence="3" id="KW-1185">Reference proteome</keyword>
<accession>A0A6M1SCI4</accession>
<dbReference type="RefSeq" id="WP_164533603.1">
    <property type="nucleotide sequence ID" value="NZ_JAALFG010000001.1"/>
</dbReference>
<reference evidence="2 3" key="2">
    <citation type="submission" date="2020-03" db="EMBL/GenBank/DDBJ databases">
        <title>Devosia chinhatensis sp. nov., isolated from a hexachlorocyclohexane (HCH) dump site in India.</title>
        <authorList>
            <person name="Kumar M."/>
            <person name="Lal R."/>
        </authorList>
    </citation>
    <scope>NUCLEOTIDE SEQUENCE [LARGE SCALE GENOMIC DNA]</scope>
    <source>
        <strain evidence="2 3">H239</strain>
    </source>
</reference>
<sequence>MRLALALLPLLATPALADAVTYRGTIGTREAVFEFTEPSDGAVAGRFAFLDEGKSVPLNPVSNDGNGWTLSEEGLCTPDTCTFDDDGDASDVPVIAQWQLTLDGTTLTGTRTGIDKSKQQAIAAQELGRRPFEGEAIPGTLRDNFFDVYYEPTLDPTKAVYELALTDVPLVEQSRGRVGDAEIAMMVDPRTKFEFPHVIDLPGNGDVDAANAILDEKHAALSLWALDCLSTAYIAFGGNQWNLDQASLGYMDEENVEFSFGNSKLISWKESGSTWCGGAHPDNHVVSFTYDLATGKPFDFSQVLRGWTASSYSEPGPVDVAAARENPEEYDWQPDDALIAFIRERIPADLLGEEPELEETCFGEDAIRGYVDLRFAPGPSVVFTNSGFPHVIGVCDGDLVTVPLAELGDLLTPEAMSYFAD</sequence>
<dbReference type="AlphaFoldDB" id="A0A6M1SCI4"/>
<keyword evidence="1" id="KW-0732">Signal</keyword>
<evidence type="ECO:0000256" key="1">
    <source>
        <dbReference type="SAM" id="SignalP"/>
    </source>
</evidence>
<feature type="signal peptide" evidence="1">
    <location>
        <begin position="1"/>
        <end position="17"/>
    </location>
</feature>
<gene>
    <name evidence="2" type="ORF">G5575_06865</name>
</gene>
<dbReference type="EMBL" id="JAALFG010000001">
    <property type="protein sequence ID" value="NGP17417.1"/>
    <property type="molecule type" value="Genomic_DNA"/>
</dbReference>
<protein>
    <recommendedName>
        <fullName evidence="4">DUF3298 domain-containing protein</fullName>
    </recommendedName>
</protein>
<evidence type="ECO:0000313" key="2">
    <source>
        <dbReference type="EMBL" id="NGP17417.1"/>
    </source>
</evidence>
<organism evidence="2 3">
    <name type="scientific">Devosia aurantiaca</name>
    <dbReference type="NCBI Taxonomy" id="2714858"/>
    <lineage>
        <taxon>Bacteria</taxon>
        <taxon>Pseudomonadati</taxon>
        <taxon>Pseudomonadota</taxon>
        <taxon>Alphaproteobacteria</taxon>
        <taxon>Hyphomicrobiales</taxon>
        <taxon>Devosiaceae</taxon>
        <taxon>Devosia</taxon>
    </lineage>
</organism>
<name>A0A6M1SCI4_9HYPH</name>